<organism evidence="2 3">
    <name type="scientific">Naegleria fowleri</name>
    <name type="common">Brain eating amoeba</name>
    <dbReference type="NCBI Taxonomy" id="5763"/>
    <lineage>
        <taxon>Eukaryota</taxon>
        <taxon>Discoba</taxon>
        <taxon>Heterolobosea</taxon>
        <taxon>Tetramitia</taxon>
        <taxon>Eutetramitia</taxon>
        <taxon>Vahlkampfiidae</taxon>
        <taxon>Naegleria</taxon>
    </lineage>
</organism>
<keyword evidence="3" id="KW-1185">Reference proteome</keyword>
<dbReference type="AlphaFoldDB" id="A0A6A5BUR9"/>
<feature type="compositionally biased region" description="Acidic residues" evidence="1">
    <location>
        <begin position="186"/>
        <end position="219"/>
    </location>
</feature>
<proteinExistence type="predicted"/>
<feature type="region of interest" description="Disordered" evidence="1">
    <location>
        <begin position="403"/>
        <end position="435"/>
    </location>
</feature>
<evidence type="ECO:0000313" key="3">
    <source>
        <dbReference type="Proteomes" id="UP000444721"/>
    </source>
</evidence>
<gene>
    <name evidence="2" type="ORF">FDP41_012745</name>
</gene>
<dbReference type="Proteomes" id="UP000444721">
    <property type="component" value="Unassembled WGS sequence"/>
</dbReference>
<dbReference type="VEuPathDB" id="AmoebaDB:NF0038280"/>
<dbReference type="GeneID" id="68119960"/>
<sequence length="465" mass="52295">MTQASSQQSLPPRTPHSSKTAYTLPSSCNSTSMRQVMTKQQGQARPAQQLLNRNHCAHGPNATSPRSPACTSPLEFQSLYSPTTATTIVVKRAFPMVQPDESGKPPTVASGGTETATGQSSMTSSGHAIGKNANCGCFPTIVSSSSNTLTVNSSINPNRVNSAHHEEDAFSLNIHKDTTSYIYFEGEEEEESESTSSFDENDSEFSEEEEDDEEEEDENDHNLPFWFGVEEEDHISEVIKRYSSFLKLNANRGANSRLPVQFVGKIQRSVMSLIFNEDREVEVLKTFDEVHIYEKSSSLMYGAVHPKVKEVFLETEYDWQGIPTKFVKKKTSEKPDDLDERYCGWLFCYPIYASDKFGYESVLGDEEIDKRKDIGYCDLYNRCLQRLSISKAKECVGSPEQSQFYYSPSMNNDDNNSDNDDDENENSDNDDLDHLPSYMKELIPHLSGSGPLEVDRCYGYFDDDK</sequence>
<dbReference type="VEuPathDB" id="AmoebaDB:FDP41_012745"/>
<accession>A0A6A5BUR9</accession>
<dbReference type="OrthoDB" id="10371156at2759"/>
<feature type="region of interest" description="Disordered" evidence="1">
    <location>
        <begin position="1"/>
        <end position="46"/>
    </location>
</feature>
<name>A0A6A5BUR9_NAEFO</name>
<evidence type="ECO:0000256" key="1">
    <source>
        <dbReference type="SAM" id="MobiDB-lite"/>
    </source>
</evidence>
<feature type="compositionally biased region" description="Polar residues" evidence="1">
    <location>
        <begin position="1"/>
        <end position="43"/>
    </location>
</feature>
<protein>
    <submittedName>
        <fullName evidence="2">Uncharacterized protein</fullName>
    </submittedName>
</protein>
<dbReference type="RefSeq" id="XP_044565670.1">
    <property type="nucleotide sequence ID" value="XM_044703298.1"/>
</dbReference>
<feature type="region of interest" description="Disordered" evidence="1">
    <location>
        <begin position="96"/>
        <end position="125"/>
    </location>
</feature>
<feature type="region of interest" description="Disordered" evidence="1">
    <location>
        <begin position="186"/>
        <end position="222"/>
    </location>
</feature>
<feature type="compositionally biased region" description="Acidic residues" evidence="1">
    <location>
        <begin position="415"/>
        <end position="431"/>
    </location>
</feature>
<dbReference type="EMBL" id="VFQX01000016">
    <property type="protein sequence ID" value="KAF0980957.1"/>
    <property type="molecule type" value="Genomic_DNA"/>
</dbReference>
<comment type="caution">
    <text evidence="2">The sequence shown here is derived from an EMBL/GenBank/DDBJ whole genome shotgun (WGS) entry which is preliminary data.</text>
</comment>
<dbReference type="OMA" id="NSAHHEE"/>
<reference evidence="2 3" key="1">
    <citation type="journal article" date="2019" name="Sci. Rep.">
        <title>Nanopore sequencing improves the draft genome of the human pathogenic amoeba Naegleria fowleri.</title>
        <authorList>
            <person name="Liechti N."/>
            <person name="Schurch N."/>
            <person name="Bruggmann R."/>
            <person name="Wittwer M."/>
        </authorList>
    </citation>
    <scope>NUCLEOTIDE SEQUENCE [LARGE SCALE GENOMIC DNA]</scope>
    <source>
        <strain evidence="2 3">ATCC 30894</strain>
    </source>
</reference>
<dbReference type="VEuPathDB" id="AmoebaDB:NfTy_037060"/>
<evidence type="ECO:0000313" key="2">
    <source>
        <dbReference type="EMBL" id="KAF0980957.1"/>
    </source>
</evidence>
<feature type="compositionally biased region" description="Polar residues" evidence="1">
    <location>
        <begin position="110"/>
        <end position="125"/>
    </location>
</feature>